<name>A0ABV8ATL9_9BACT</name>
<evidence type="ECO:0000256" key="1">
    <source>
        <dbReference type="SAM" id="SignalP"/>
    </source>
</evidence>
<dbReference type="Proteomes" id="UP001595805">
    <property type="component" value="Unassembled WGS sequence"/>
</dbReference>
<evidence type="ECO:0000313" key="3">
    <source>
        <dbReference type="Proteomes" id="UP001595805"/>
    </source>
</evidence>
<accession>A0ABV8ATL9</accession>
<reference evidence="3" key="1">
    <citation type="journal article" date="2019" name="Int. J. Syst. Evol. Microbiol.">
        <title>The Global Catalogue of Microorganisms (GCM) 10K type strain sequencing project: providing services to taxonomists for standard genome sequencing and annotation.</title>
        <authorList>
            <consortium name="The Broad Institute Genomics Platform"/>
            <consortium name="The Broad Institute Genome Sequencing Center for Infectious Disease"/>
            <person name="Wu L."/>
            <person name="Ma J."/>
        </authorList>
    </citation>
    <scope>NUCLEOTIDE SEQUENCE [LARGE SCALE GENOMIC DNA]</scope>
    <source>
        <strain evidence="3">CCUG 60523</strain>
    </source>
</reference>
<sequence>MKRLLSIFSLLALVVFQACEGPVGPEGPIGPQGPQGIQGTPGQDGVNIVGTTYEAEANFSAENEYGEVFDFPEELFEGDVVLVYRLVGVFEDRPIWRQLPQTVFLEDGILMYNFDFTVLDFAVFLDGTTDFSLLGPEWTDEQIFRIVVVPSDFPSGRIDFSDYEAVTTWLNIKEEDFVKITSK</sequence>
<proteinExistence type="predicted"/>
<feature type="signal peptide" evidence="1">
    <location>
        <begin position="1"/>
        <end position="20"/>
    </location>
</feature>
<protein>
    <submittedName>
        <fullName evidence="2">Collagen-like protein</fullName>
    </submittedName>
</protein>
<evidence type="ECO:0000313" key="2">
    <source>
        <dbReference type="EMBL" id="MFC3880197.1"/>
    </source>
</evidence>
<dbReference type="Gene3D" id="1.20.5.320">
    <property type="entry name" value="6-Phosphogluconate Dehydrogenase, domain 3"/>
    <property type="match status" value="1"/>
</dbReference>
<dbReference type="RefSeq" id="WP_377905375.1">
    <property type="nucleotide sequence ID" value="NZ_JBHRZS010000007.1"/>
</dbReference>
<dbReference type="PROSITE" id="PS51257">
    <property type="entry name" value="PROKAR_LIPOPROTEIN"/>
    <property type="match status" value="1"/>
</dbReference>
<organism evidence="2 3">
    <name type="scientific">Algoriphagus namhaensis</name>
    <dbReference type="NCBI Taxonomy" id="915353"/>
    <lineage>
        <taxon>Bacteria</taxon>
        <taxon>Pseudomonadati</taxon>
        <taxon>Bacteroidota</taxon>
        <taxon>Cytophagia</taxon>
        <taxon>Cytophagales</taxon>
        <taxon>Cyclobacteriaceae</taxon>
        <taxon>Algoriphagus</taxon>
    </lineage>
</organism>
<feature type="chain" id="PRO_5045573474" evidence="1">
    <location>
        <begin position="21"/>
        <end position="183"/>
    </location>
</feature>
<dbReference type="EMBL" id="JBHRZS010000007">
    <property type="protein sequence ID" value="MFC3880197.1"/>
    <property type="molecule type" value="Genomic_DNA"/>
</dbReference>
<comment type="caution">
    <text evidence="2">The sequence shown here is derived from an EMBL/GenBank/DDBJ whole genome shotgun (WGS) entry which is preliminary data.</text>
</comment>
<gene>
    <name evidence="2" type="ORF">ACFOSV_08420</name>
</gene>
<keyword evidence="3" id="KW-1185">Reference proteome</keyword>
<keyword evidence="1" id="KW-0732">Signal</keyword>